<evidence type="ECO:0000313" key="2">
    <source>
        <dbReference type="EMBL" id="KJE78123.1"/>
    </source>
</evidence>
<evidence type="ECO:0000313" key="3">
    <source>
        <dbReference type="Proteomes" id="UP000032336"/>
    </source>
</evidence>
<name>A0A0D8FXX9_9ACTN</name>
<dbReference type="Pfam" id="PF04120">
    <property type="entry name" value="Iron_permease"/>
    <property type="match status" value="1"/>
</dbReference>
<keyword evidence="1" id="KW-0472">Membrane</keyword>
<protein>
    <submittedName>
        <fullName evidence="2">Low affinity iron permease</fullName>
    </submittedName>
</protein>
<dbReference type="Proteomes" id="UP000032336">
    <property type="component" value="Unassembled WGS sequence"/>
</dbReference>
<dbReference type="GO" id="GO:0055085">
    <property type="term" value="P:transmembrane transport"/>
    <property type="evidence" value="ECO:0007669"/>
    <property type="project" value="InterPro"/>
</dbReference>
<dbReference type="GeneID" id="78371472"/>
<keyword evidence="3" id="KW-1185">Reference proteome</keyword>
<dbReference type="EMBL" id="JXUW01000001">
    <property type="protein sequence ID" value="KJE78123.1"/>
    <property type="molecule type" value="Genomic_DNA"/>
</dbReference>
<dbReference type="eggNOG" id="COG5478">
    <property type="taxonomic scope" value="Bacteria"/>
</dbReference>
<keyword evidence="1" id="KW-1133">Transmembrane helix</keyword>
<reference evidence="2 3" key="1">
    <citation type="submission" date="2015-01" db="EMBL/GenBank/DDBJ databases">
        <title>Draft genome of the acidophilic iron oxidizer Ferrimicrobium acidiphilum strain T23.</title>
        <authorList>
            <person name="Poehlein A."/>
            <person name="Eisen S."/>
            <person name="Schloemann M."/>
            <person name="Johnson B.D."/>
            <person name="Daniel R."/>
            <person name="Muehling M."/>
        </authorList>
    </citation>
    <scope>NUCLEOTIDE SEQUENCE [LARGE SCALE GENOMIC DNA]</scope>
    <source>
        <strain evidence="2 3">T23</strain>
    </source>
</reference>
<keyword evidence="1" id="KW-0812">Transmembrane</keyword>
<organism evidence="2 3">
    <name type="scientific">Ferrimicrobium acidiphilum DSM 19497</name>
    <dbReference type="NCBI Taxonomy" id="1121877"/>
    <lineage>
        <taxon>Bacteria</taxon>
        <taxon>Bacillati</taxon>
        <taxon>Actinomycetota</taxon>
        <taxon>Acidimicrobiia</taxon>
        <taxon>Acidimicrobiales</taxon>
        <taxon>Acidimicrobiaceae</taxon>
        <taxon>Ferrimicrobium</taxon>
    </lineage>
</organism>
<dbReference type="STRING" id="1121877.FEAC_01150"/>
<accession>A0A0D8FXX9</accession>
<feature type="transmembrane region" description="Helical" evidence="1">
    <location>
        <begin position="52"/>
        <end position="69"/>
    </location>
</feature>
<gene>
    <name evidence="2" type="ORF">FEAC_01150</name>
</gene>
<comment type="caution">
    <text evidence="2">The sequence shown here is derived from an EMBL/GenBank/DDBJ whole genome shotgun (WGS) entry which is preliminary data.</text>
</comment>
<dbReference type="AlphaFoldDB" id="A0A0D8FXX9"/>
<sequence length="139" mass="15356">MEHTAVQRRMSRILHWIGDLASRSTATVVVVVSLLIFGVLLAIAGFPVSWEAAFSTVAGAVTLVMLFVVQHTQGRNYLVLQLKLDELIRSSPEANDILVRLEVADDSELNDIEQDQLAHHESLRDPVGFTTSNNGHEEP</sequence>
<dbReference type="InterPro" id="IPR007251">
    <property type="entry name" value="Iron_permease_Fet4"/>
</dbReference>
<evidence type="ECO:0000256" key="1">
    <source>
        <dbReference type="SAM" id="Phobius"/>
    </source>
</evidence>
<proteinExistence type="predicted"/>
<feature type="transmembrane region" description="Helical" evidence="1">
    <location>
        <begin position="20"/>
        <end position="46"/>
    </location>
</feature>
<dbReference type="RefSeq" id="WP_035388089.1">
    <property type="nucleotide sequence ID" value="NZ_JQKF01000001.1"/>
</dbReference>